<dbReference type="GeneID" id="19237413"/>
<reference evidence="3" key="1">
    <citation type="journal article" date="2014" name="BMC Genomics">
        <title>Genome characteristics reveal the impact of lichenization on lichen-forming fungus Endocarpon pusillum Hedwig (Verrucariales, Ascomycota).</title>
        <authorList>
            <person name="Wang Y.-Y."/>
            <person name="Liu B."/>
            <person name="Zhang X.-Y."/>
            <person name="Zhou Q.-M."/>
            <person name="Zhang T."/>
            <person name="Li H."/>
            <person name="Yu Y.-F."/>
            <person name="Zhang X.-L."/>
            <person name="Hao X.-Y."/>
            <person name="Wang M."/>
            <person name="Wang L."/>
            <person name="Wei J.-C."/>
        </authorList>
    </citation>
    <scope>NUCLEOTIDE SEQUENCE [LARGE SCALE GENOMIC DNA]</scope>
    <source>
        <strain evidence="3">Z07020 / HMAS-L-300199</strain>
    </source>
</reference>
<sequence>MTILPSPASLLLRQVRLIISPPTSTLFESRAILSEVQSKFGSISTFINQRYDPVLRQHLKSEPSPTSSSQSPSQTILAVFDRPSSKDSAIGSDPFTIVCGGDLVPSADELDPYNARGLHGRHHPPKRTFSCHIVEEEDPAIHQRLDGQHPYTGPFRVDTLQLSYGDLVKAGGAPKEVKEMADVMQTERVPIDDKHLKQRKGCEDELHGVPSRYFYSASDRREDPQLEGGLMAAWRRSIEKEKTEEESQRWDGTEPASRLH</sequence>
<accession>U1G0U1</accession>
<feature type="compositionally biased region" description="Basic and acidic residues" evidence="1">
    <location>
        <begin position="237"/>
        <end position="252"/>
    </location>
</feature>
<organism evidence="2 3">
    <name type="scientific">Endocarpon pusillum (strain Z07020 / HMAS-L-300199)</name>
    <name type="common">Lichen-forming fungus</name>
    <dbReference type="NCBI Taxonomy" id="1263415"/>
    <lineage>
        <taxon>Eukaryota</taxon>
        <taxon>Fungi</taxon>
        <taxon>Dikarya</taxon>
        <taxon>Ascomycota</taxon>
        <taxon>Pezizomycotina</taxon>
        <taxon>Eurotiomycetes</taxon>
        <taxon>Chaetothyriomycetidae</taxon>
        <taxon>Verrucariales</taxon>
        <taxon>Verrucariaceae</taxon>
        <taxon>Endocarpon</taxon>
    </lineage>
</organism>
<evidence type="ECO:0000313" key="2">
    <source>
        <dbReference type="EMBL" id="ERF70837.1"/>
    </source>
</evidence>
<name>U1G0U1_ENDPU</name>
<dbReference type="HOGENOM" id="CLU_1069698_0_0_1"/>
<dbReference type="RefSeq" id="XP_007803456.1">
    <property type="nucleotide sequence ID" value="XM_007805265.1"/>
</dbReference>
<keyword evidence="3" id="KW-1185">Reference proteome</keyword>
<gene>
    <name evidence="2" type="ORF">EPUS_02359</name>
</gene>
<proteinExistence type="predicted"/>
<dbReference type="OrthoDB" id="4113557at2759"/>
<evidence type="ECO:0000256" key="1">
    <source>
        <dbReference type="SAM" id="MobiDB-lite"/>
    </source>
</evidence>
<protein>
    <submittedName>
        <fullName evidence="2">Uncharacterized protein</fullName>
    </submittedName>
</protein>
<dbReference type="AlphaFoldDB" id="U1G0U1"/>
<evidence type="ECO:0000313" key="3">
    <source>
        <dbReference type="Proteomes" id="UP000019373"/>
    </source>
</evidence>
<dbReference type="EMBL" id="KE721278">
    <property type="protein sequence ID" value="ERF70837.1"/>
    <property type="molecule type" value="Genomic_DNA"/>
</dbReference>
<dbReference type="Proteomes" id="UP000019373">
    <property type="component" value="Unassembled WGS sequence"/>
</dbReference>
<feature type="region of interest" description="Disordered" evidence="1">
    <location>
        <begin position="237"/>
        <end position="260"/>
    </location>
</feature>